<dbReference type="Pfam" id="PF06695">
    <property type="entry name" value="Sm_multidrug_ex"/>
    <property type="match status" value="1"/>
</dbReference>
<evidence type="ECO:0000256" key="1">
    <source>
        <dbReference type="SAM" id="Phobius"/>
    </source>
</evidence>
<proteinExistence type="predicted"/>
<organism evidence="2 3">
    <name type="scientific">Candidatus Monoglobus merdigallinarum</name>
    <dbReference type="NCBI Taxonomy" id="2838698"/>
    <lineage>
        <taxon>Bacteria</taxon>
        <taxon>Bacillati</taxon>
        <taxon>Bacillota</taxon>
        <taxon>Clostridia</taxon>
        <taxon>Monoglobales</taxon>
        <taxon>Monoglobaceae</taxon>
        <taxon>Monoglobus</taxon>
    </lineage>
</organism>
<dbReference type="Proteomes" id="UP000824162">
    <property type="component" value="Unassembled WGS sequence"/>
</dbReference>
<dbReference type="PANTHER" id="PTHR36007:SF2">
    <property type="entry name" value="TRANSPORT PROTEIN-RELATED"/>
    <property type="match status" value="1"/>
</dbReference>
<dbReference type="AlphaFoldDB" id="A0A9D1PPM1"/>
<feature type="transmembrane region" description="Helical" evidence="1">
    <location>
        <begin position="12"/>
        <end position="31"/>
    </location>
</feature>
<gene>
    <name evidence="2" type="ORF">H9900_02090</name>
</gene>
<protein>
    <submittedName>
        <fullName evidence="2">Small multi-drug export protein</fullName>
    </submittedName>
</protein>
<feature type="transmembrane region" description="Helical" evidence="1">
    <location>
        <begin position="134"/>
        <end position="158"/>
    </location>
</feature>
<evidence type="ECO:0000313" key="3">
    <source>
        <dbReference type="Proteomes" id="UP000824162"/>
    </source>
</evidence>
<reference evidence="2" key="2">
    <citation type="submission" date="2021-04" db="EMBL/GenBank/DDBJ databases">
        <authorList>
            <person name="Gilroy R."/>
        </authorList>
    </citation>
    <scope>NUCLEOTIDE SEQUENCE</scope>
    <source>
        <strain evidence="2">5790</strain>
    </source>
</reference>
<keyword evidence="1" id="KW-0472">Membrane</keyword>
<comment type="caution">
    <text evidence="2">The sequence shown here is derived from an EMBL/GenBank/DDBJ whole genome shotgun (WGS) entry which is preliminary data.</text>
</comment>
<accession>A0A9D1PPM1</accession>
<feature type="transmembrane region" description="Helical" evidence="1">
    <location>
        <begin position="43"/>
        <end position="62"/>
    </location>
</feature>
<dbReference type="PANTHER" id="PTHR36007">
    <property type="entry name" value="TRANSPORT PROTEIN-RELATED"/>
    <property type="match status" value="1"/>
</dbReference>
<keyword evidence="1" id="KW-1133">Transmembrane helix</keyword>
<sequence length="170" mass="18807">MSEATMTYAMTFLLAMTPISEIRGSIIFGLTQVEHTLGNILEIYTLSVIANFIPVPFILWAFRPIMKWLKKTKLFGRFADWLERRTHRKAGNMSEKSAKAAAAALCIFVAIPFPTTGAWTGSMIAGLLDMRARYALPAIFVGIMVSGLIMTLLMTGILNLGAFGEWLLNV</sequence>
<keyword evidence="1" id="KW-0812">Transmembrane</keyword>
<name>A0A9D1PPM1_9FIRM</name>
<evidence type="ECO:0000313" key="2">
    <source>
        <dbReference type="EMBL" id="HIV85581.1"/>
    </source>
</evidence>
<dbReference type="EMBL" id="DXIJ01000041">
    <property type="protein sequence ID" value="HIV85581.1"/>
    <property type="molecule type" value="Genomic_DNA"/>
</dbReference>
<dbReference type="InterPro" id="IPR009577">
    <property type="entry name" value="Sm_multidrug_ex"/>
</dbReference>
<reference evidence="2" key="1">
    <citation type="journal article" date="2021" name="PeerJ">
        <title>Extensive microbial diversity within the chicken gut microbiome revealed by metagenomics and culture.</title>
        <authorList>
            <person name="Gilroy R."/>
            <person name="Ravi A."/>
            <person name="Getino M."/>
            <person name="Pursley I."/>
            <person name="Horton D.L."/>
            <person name="Alikhan N.F."/>
            <person name="Baker D."/>
            <person name="Gharbi K."/>
            <person name="Hall N."/>
            <person name="Watson M."/>
            <person name="Adriaenssens E.M."/>
            <person name="Foster-Nyarko E."/>
            <person name="Jarju S."/>
            <person name="Secka A."/>
            <person name="Antonio M."/>
            <person name="Oren A."/>
            <person name="Chaudhuri R.R."/>
            <person name="La Ragione R."/>
            <person name="Hildebrand F."/>
            <person name="Pallen M.J."/>
        </authorList>
    </citation>
    <scope>NUCLEOTIDE SEQUENCE</scope>
    <source>
        <strain evidence="2">5790</strain>
    </source>
</reference>
<feature type="transmembrane region" description="Helical" evidence="1">
    <location>
        <begin position="102"/>
        <end position="128"/>
    </location>
</feature>